<name>A0A9W4GHY1_BLUGR</name>
<feature type="non-terminal residue" evidence="1">
    <location>
        <position position="1"/>
    </location>
</feature>
<dbReference type="EMBL" id="CAJHIT010000009">
    <property type="protein sequence ID" value="CAD6505626.1"/>
    <property type="molecule type" value="Genomic_DNA"/>
</dbReference>
<dbReference type="Proteomes" id="UP000683417">
    <property type="component" value="Unassembled WGS sequence"/>
</dbReference>
<gene>
    <name evidence="1" type="ORF">BGTH12_LOCUS6984</name>
</gene>
<comment type="caution">
    <text evidence="1">The sequence shown here is derived from an EMBL/GenBank/DDBJ whole genome shotgun (WGS) entry which is preliminary data.</text>
</comment>
<protein>
    <submittedName>
        <fullName evidence="1">BgTH12-01116</fullName>
    </submittedName>
</protein>
<reference evidence="1" key="1">
    <citation type="submission" date="2020-10" db="EMBL/GenBank/DDBJ databases">
        <authorList>
            <person name="Muller C M."/>
        </authorList>
    </citation>
    <scope>NUCLEOTIDE SEQUENCE</scope>
    <source>
        <strain evidence="1">THUN-12</strain>
    </source>
</reference>
<organism evidence="1 2">
    <name type="scientific">Blumeria graminis f. sp. triticale</name>
    <dbReference type="NCBI Taxonomy" id="1689686"/>
    <lineage>
        <taxon>Eukaryota</taxon>
        <taxon>Fungi</taxon>
        <taxon>Dikarya</taxon>
        <taxon>Ascomycota</taxon>
        <taxon>Pezizomycotina</taxon>
        <taxon>Leotiomycetes</taxon>
        <taxon>Erysiphales</taxon>
        <taxon>Erysiphaceae</taxon>
        <taxon>Blumeria</taxon>
    </lineage>
</organism>
<dbReference type="AlphaFoldDB" id="A0A9W4GHY1"/>
<sequence>DDSTINNTWQNKLSEYRKRGVECLAAWIVTKEHEGCFLDGTLKLGDSLDVRFGISLELGVQDPHQYMLIPMIEPFVDFLQPQLLTKYTPTPMFIPVRRSKAWRTNLGDSSLGWT</sequence>
<accession>A0A9W4GHY1</accession>
<evidence type="ECO:0000313" key="2">
    <source>
        <dbReference type="Proteomes" id="UP000683417"/>
    </source>
</evidence>
<evidence type="ECO:0000313" key="1">
    <source>
        <dbReference type="EMBL" id="CAD6505626.1"/>
    </source>
</evidence>
<proteinExistence type="predicted"/>